<reference evidence="12 13" key="1">
    <citation type="journal article" date="2020" name="Nat. Commun.">
        <title>Donkey genomes provide new insights into domestication and selection for coat color.</title>
        <authorList>
            <person name="Wang"/>
            <person name="C."/>
            <person name="Li"/>
            <person name="H."/>
            <person name="Guo"/>
            <person name="Y."/>
            <person name="Huang"/>
            <person name="J."/>
            <person name="Sun"/>
            <person name="Y."/>
            <person name="Min"/>
            <person name="J."/>
            <person name="Wang"/>
            <person name="J."/>
            <person name="Fang"/>
            <person name="X."/>
            <person name="Zhao"/>
            <person name="Z."/>
            <person name="Wang"/>
            <person name="S."/>
            <person name="Zhang"/>
            <person name="Y."/>
            <person name="Liu"/>
            <person name="Q."/>
            <person name="Jiang"/>
            <person name="Q."/>
            <person name="Wang"/>
            <person name="X."/>
            <person name="Guo"/>
            <person name="Y."/>
            <person name="Yang"/>
            <person name="C."/>
            <person name="Wang"/>
            <person name="Y."/>
            <person name="Tian"/>
            <person name="F."/>
            <person name="Zhuang"/>
            <person name="G."/>
            <person name="Fan"/>
            <person name="Y."/>
            <person name="Gao"/>
            <person name="Q."/>
            <person name="Li"/>
            <person name="Y."/>
            <person name="Ju"/>
            <person name="Z."/>
            <person name="Li"/>
            <person name="J."/>
            <person name="Li"/>
            <person name="R."/>
            <person name="Hou"/>
            <person name="M."/>
            <person name="Yang"/>
            <person name="G."/>
            <person name="Liu"/>
            <person name="G."/>
            <person name="Liu"/>
            <person name="W."/>
            <person name="Guo"/>
            <person name="J."/>
            <person name="Pan"/>
            <person name="S."/>
            <person name="Fan"/>
            <person name="G."/>
            <person name="Zhang"/>
            <person name="W."/>
            <person name="Zhang"/>
            <person name="R."/>
            <person name="Yu"/>
            <person name="J."/>
            <person name="Zhang"/>
            <person name="X."/>
            <person name="Yin"/>
            <person name="Q."/>
            <person name="Ji"/>
            <person name="C."/>
            <person name="Jin"/>
            <person name="Y."/>
            <person name="Yue"/>
            <person name="G."/>
            <person name="Liu"/>
            <person name="M."/>
            <person name="Xu"/>
            <person name="J."/>
            <person name="Liu"/>
            <person name="S."/>
            <person name="Jordana"/>
            <person name="J."/>
            <person name="Noce"/>
            <person name="A."/>
            <person name="Amills"/>
            <person name="M."/>
            <person name="Wu"/>
            <person name="D.D."/>
            <person name="Li"/>
            <person name="S."/>
            <person name="Zhou"/>
            <person name="X. and Zhong"/>
            <person name="J."/>
        </authorList>
    </citation>
    <scope>NUCLEOTIDE SEQUENCE [LARGE SCALE GENOMIC DNA]</scope>
</reference>
<keyword evidence="8" id="KW-0694">RNA-binding</keyword>
<evidence type="ECO:0000259" key="11">
    <source>
        <dbReference type="Pfam" id="PF16276"/>
    </source>
</evidence>
<evidence type="ECO:0000256" key="5">
    <source>
        <dbReference type="ARBA" id="ARBA00020749"/>
    </source>
</evidence>
<dbReference type="GO" id="GO:0045944">
    <property type="term" value="P:positive regulation of transcription by RNA polymerase II"/>
    <property type="evidence" value="ECO:0007669"/>
    <property type="project" value="TreeGrafter"/>
</dbReference>
<dbReference type="SUPFAM" id="SSF69203">
    <property type="entry name" value="Nucleoplasmin-like core domain"/>
    <property type="match status" value="1"/>
</dbReference>
<evidence type="ECO:0000256" key="6">
    <source>
        <dbReference type="ARBA" id="ARBA00022490"/>
    </source>
</evidence>
<dbReference type="GO" id="GO:0000056">
    <property type="term" value="P:ribosomal small subunit export from nucleus"/>
    <property type="evidence" value="ECO:0007669"/>
    <property type="project" value="TreeGrafter"/>
</dbReference>
<dbReference type="AlphaFoldDB" id="A0A9L0JJL1"/>
<dbReference type="GO" id="GO:0006338">
    <property type="term" value="P:chromatin remodeling"/>
    <property type="evidence" value="ECO:0007669"/>
    <property type="project" value="TreeGrafter"/>
</dbReference>
<comment type="subcellular location">
    <subcellularLocation>
        <location evidence="1">Cytoplasm</location>
    </subcellularLocation>
    <subcellularLocation>
        <location evidence="2">Nucleus</location>
        <location evidence="2">Nucleolus</location>
    </subcellularLocation>
    <subcellularLocation>
        <location evidence="3">Nucleus</location>
        <location evidence="3">Nucleoplasm</location>
    </subcellularLocation>
</comment>
<evidence type="ECO:0000256" key="3">
    <source>
        <dbReference type="ARBA" id="ARBA00004642"/>
    </source>
</evidence>
<organism evidence="12 13">
    <name type="scientific">Equus asinus</name>
    <name type="common">Donkey</name>
    <name type="synonym">Equus africanus asinus</name>
    <dbReference type="NCBI Taxonomy" id="9793"/>
    <lineage>
        <taxon>Eukaryota</taxon>
        <taxon>Metazoa</taxon>
        <taxon>Chordata</taxon>
        <taxon>Craniata</taxon>
        <taxon>Vertebrata</taxon>
        <taxon>Euteleostomi</taxon>
        <taxon>Mammalia</taxon>
        <taxon>Eutheria</taxon>
        <taxon>Laurasiatheria</taxon>
        <taxon>Perissodactyla</taxon>
        <taxon>Equidae</taxon>
        <taxon>Equus</taxon>
    </lineage>
</organism>
<dbReference type="GO" id="GO:0042393">
    <property type="term" value="F:histone binding"/>
    <property type="evidence" value="ECO:0007669"/>
    <property type="project" value="TreeGrafter"/>
</dbReference>
<dbReference type="GO" id="GO:0005730">
    <property type="term" value="C:nucleolus"/>
    <property type="evidence" value="ECO:0007669"/>
    <property type="project" value="UniProtKB-SubCell"/>
</dbReference>
<comment type="similarity">
    <text evidence="4">Belongs to the nucleoplasmin family.</text>
</comment>
<dbReference type="InterPro" id="IPR036824">
    <property type="entry name" value="Nucleoplasmin_core_dom_sf"/>
</dbReference>
<evidence type="ECO:0000256" key="7">
    <source>
        <dbReference type="ARBA" id="ARBA00022553"/>
    </source>
</evidence>
<dbReference type="PANTHER" id="PTHR22747:SF28">
    <property type="entry name" value="NUCLEOPHOSMIN"/>
    <property type="match status" value="1"/>
</dbReference>
<dbReference type="GO" id="GO:0042802">
    <property type="term" value="F:identical protein binding"/>
    <property type="evidence" value="ECO:0007669"/>
    <property type="project" value="UniProtKB-ARBA"/>
</dbReference>
<keyword evidence="9" id="KW-0143">Chaperone</keyword>
<evidence type="ECO:0000313" key="12">
    <source>
        <dbReference type="Ensembl" id="ENSEASP00005049375.1"/>
    </source>
</evidence>
<dbReference type="GO" id="GO:1990904">
    <property type="term" value="C:ribonucleoprotein complex"/>
    <property type="evidence" value="ECO:0007669"/>
    <property type="project" value="TreeGrafter"/>
</dbReference>
<keyword evidence="6" id="KW-0963">Cytoplasm</keyword>
<dbReference type="GO" id="GO:0010824">
    <property type="term" value="P:regulation of centrosome duplication"/>
    <property type="evidence" value="ECO:0007669"/>
    <property type="project" value="TreeGrafter"/>
</dbReference>
<accession>A0A9L0JJL1</accession>
<evidence type="ECO:0000256" key="2">
    <source>
        <dbReference type="ARBA" id="ARBA00004604"/>
    </source>
</evidence>
<dbReference type="GO" id="GO:0003682">
    <property type="term" value="F:chromatin binding"/>
    <property type="evidence" value="ECO:0007669"/>
    <property type="project" value="TreeGrafter"/>
</dbReference>
<dbReference type="InterPro" id="IPR032569">
    <property type="entry name" value="NPM1_C"/>
</dbReference>
<evidence type="ECO:0000313" key="13">
    <source>
        <dbReference type="Proteomes" id="UP000694387"/>
    </source>
</evidence>
<evidence type="ECO:0000256" key="8">
    <source>
        <dbReference type="ARBA" id="ARBA00022884"/>
    </source>
</evidence>
<protein>
    <recommendedName>
        <fullName evidence="5">Nucleophosmin</fullName>
    </recommendedName>
</protein>
<name>A0A9L0JJL1_EQUAS</name>
<dbReference type="Proteomes" id="UP000694387">
    <property type="component" value="Chromosome 4"/>
</dbReference>
<dbReference type="GO" id="GO:0042273">
    <property type="term" value="P:ribosomal large subunit biogenesis"/>
    <property type="evidence" value="ECO:0007669"/>
    <property type="project" value="TreeGrafter"/>
</dbReference>
<dbReference type="GO" id="GO:0042274">
    <property type="term" value="P:ribosomal small subunit biogenesis"/>
    <property type="evidence" value="ECO:0007669"/>
    <property type="project" value="TreeGrafter"/>
</dbReference>
<keyword evidence="10" id="KW-0539">Nucleus</keyword>
<dbReference type="PANTHER" id="PTHR22747">
    <property type="entry name" value="NUCLEOPLASMIN"/>
    <property type="match status" value="1"/>
</dbReference>
<sequence length="140" mass="16168">MRSLQPQRDLQNCCELRANKDYLFKVDNDENGHQSSLRTVNLGTGAKDKLHIVEAEPMCYEGNPIKVTLATLNMSVQTKVRANIENCGALPKVEAKFINYMKNCFQMADREAIQDRWQWRKSPKENILKSLLNFFVISFL</sequence>
<dbReference type="GO" id="GO:0000055">
    <property type="term" value="P:ribosomal large subunit export from nucleus"/>
    <property type="evidence" value="ECO:0007669"/>
    <property type="project" value="TreeGrafter"/>
</dbReference>
<evidence type="ECO:0000256" key="1">
    <source>
        <dbReference type="ARBA" id="ARBA00004496"/>
    </source>
</evidence>
<reference evidence="12" key="2">
    <citation type="submission" date="2025-08" db="UniProtKB">
        <authorList>
            <consortium name="Ensembl"/>
        </authorList>
    </citation>
    <scope>IDENTIFICATION</scope>
</reference>
<keyword evidence="13" id="KW-1185">Reference proteome</keyword>
<dbReference type="GO" id="GO:0005737">
    <property type="term" value="C:cytoplasm"/>
    <property type="evidence" value="ECO:0007669"/>
    <property type="project" value="UniProtKB-SubCell"/>
</dbReference>
<reference evidence="12" key="3">
    <citation type="submission" date="2025-09" db="UniProtKB">
        <authorList>
            <consortium name="Ensembl"/>
        </authorList>
    </citation>
    <scope>IDENTIFICATION</scope>
</reference>
<dbReference type="Pfam" id="PF16276">
    <property type="entry name" value="NPM1-C"/>
    <property type="match status" value="1"/>
</dbReference>
<dbReference type="GO" id="GO:0005654">
    <property type="term" value="C:nucleoplasm"/>
    <property type="evidence" value="ECO:0007669"/>
    <property type="project" value="UniProtKB-SubCell"/>
</dbReference>
<evidence type="ECO:0000256" key="10">
    <source>
        <dbReference type="ARBA" id="ARBA00023242"/>
    </source>
</evidence>
<dbReference type="Ensembl" id="ENSEAST00005062709.1">
    <property type="protein sequence ID" value="ENSEASP00005049375.1"/>
    <property type="gene ID" value="ENSEASG00005025997.1"/>
</dbReference>
<dbReference type="GO" id="GO:0005813">
    <property type="term" value="C:centrosome"/>
    <property type="evidence" value="ECO:0007669"/>
    <property type="project" value="TreeGrafter"/>
</dbReference>
<evidence type="ECO:0000256" key="4">
    <source>
        <dbReference type="ARBA" id="ARBA00010744"/>
    </source>
</evidence>
<proteinExistence type="inferred from homology"/>
<dbReference type="InterPro" id="IPR004301">
    <property type="entry name" value="Nucleoplasmin"/>
</dbReference>
<feature type="domain" description="Nucleophosmin C-terminal" evidence="11">
    <location>
        <begin position="76"/>
        <end position="122"/>
    </location>
</feature>
<dbReference type="GeneTree" id="ENSGT00940000153052"/>
<dbReference type="FunFam" id="1.10.10.2100:FF:000001">
    <property type="entry name" value="Nucleophosmin 1"/>
    <property type="match status" value="1"/>
</dbReference>
<evidence type="ECO:0000256" key="9">
    <source>
        <dbReference type="ARBA" id="ARBA00023186"/>
    </source>
</evidence>
<dbReference type="GO" id="GO:0003723">
    <property type="term" value="F:RNA binding"/>
    <property type="evidence" value="ECO:0007669"/>
    <property type="project" value="UniProtKB-KW"/>
</dbReference>
<dbReference type="Gene3D" id="2.60.120.340">
    <property type="entry name" value="Nucleoplasmin core domain"/>
    <property type="match status" value="1"/>
</dbReference>
<keyword evidence="7" id="KW-0597">Phosphoprotein</keyword>